<organism evidence="11 12">
    <name type="scientific">Thermodesulforhabdus norvegica</name>
    <dbReference type="NCBI Taxonomy" id="39841"/>
    <lineage>
        <taxon>Bacteria</taxon>
        <taxon>Pseudomonadati</taxon>
        <taxon>Thermodesulfobacteriota</taxon>
        <taxon>Syntrophobacteria</taxon>
        <taxon>Syntrophobacterales</taxon>
        <taxon>Thermodesulforhabdaceae</taxon>
        <taxon>Thermodesulforhabdus</taxon>
    </lineage>
</organism>
<name>A0A1I4R3L8_9BACT</name>
<evidence type="ECO:0000256" key="5">
    <source>
        <dbReference type="ARBA" id="ARBA00022692"/>
    </source>
</evidence>
<evidence type="ECO:0000256" key="6">
    <source>
        <dbReference type="ARBA" id="ARBA00022989"/>
    </source>
</evidence>
<keyword evidence="6 9" id="KW-1133">Transmembrane helix</keyword>
<dbReference type="PANTHER" id="PTHR35011">
    <property type="entry name" value="2,3-DIKETO-L-GULONATE TRAP TRANSPORTER SMALL PERMEASE PROTEIN YIAM"/>
    <property type="match status" value="1"/>
</dbReference>
<accession>A0A1I4R3L8</accession>
<dbReference type="RefSeq" id="WP_093393048.1">
    <property type="nucleotide sequence ID" value="NZ_FOUU01000001.1"/>
</dbReference>
<reference evidence="11 12" key="1">
    <citation type="submission" date="2016-10" db="EMBL/GenBank/DDBJ databases">
        <authorList>
            <person name="de Groot N.N."/>
        </authorList>
    </citation>
    <scope>NUCLEOTIDE SEQUENCE [LARGE SCALE GENOMIC DNA]</scope>
    <source>
        <strain evidence="11 12">DSM 9990</strain>
    </source>
</reference>
<gene>
    <name evidence="11" type="ORF">SAMN05660836_00373</name>
</gene>
<proteinExistence type="inferred from homology"/>
<dbReference type="STRING" id="39841.SAMN05660836_00373"/>
<feature type="transmembrane region" description="Helical" evidence="9">
    <location>
        <begin position="48"/>
        <end position="65"/>
    </location>
</feature>
<comment type="similarity">
    <text evidence="8">Belongs to the TRAP transporter small permease family.</text>
</comment>
<comment type="subcellular location">
    <subcellularLocation>
        <location evidence="1">Cell inner membrane</location>
        <topology evidence="1">Multi-pass membrane protein</topology>
    </subcellularLocation>
</comment>
<evidence type="ECO:0000256" key="4">
    <source>
        <dbReference type="ARBA" id="ARBA00022519"/>
    </source>
</evidence>
<feature type="domain" description="Tripartite ATP-independent periplasmic transporters DctQ component" evidence="10">
    <location>
        <begin position="24"/>
        <end position="151"/>
    </location>
</feature>
<dbReference type="AlphaFoldDB" id="A0A1I4R3L8"/>
<feature type="transmembrane region" description="Helical" evidence="9">
    <location>
        <begin position="12"/>
        <end position="28"/>
    </location>
</feature>
<evidence type="ECO:0000256" key="1">
    <source>
        <dbReference type="ARBA" id="ARBA00004429"/>
    </source>
</evidence>
<feature type="transmembrane region" description="Helical" evidence="9">
    <location>
        <begin position="125"/>
        <end position="146"/>
    </location>
</feature>
<evidence type="ECO:0000256" key="7">
    <source>
        <dbReference type="ARBA" id="ARBA00023136"/>
    </source>
</evidence>
<feature type="transmembrane region" description="Helical" evidence="9">
    <location>
        <begin position="86"/>
        <end position="105"/>
    </location>
</feature>
<evidence type="ECO:0000256" key="3">
    <source>
        <dbReference type="ARBA" id="ARBA00022475"/>
    </source>
</evidence>
<dbReference type="OrthoDB" id="5454104at2"/>
<keyword evidence="3" id="KW-1003">Cell membrane</keyword>
<evidence type="ECO:0000256" key="8">
    <source>
        <dbReference type="ARBA" id="ARBA00038436"/>
    </source>
</evidence>
<protein>
    <submittedName>
        <fullName evidence="11">TRAP-type C4-dicarboxylate transport system, small permease component</fullName>
    </submittedName>
</protein>
<dbReference type="InterPro" id="IPR055348">
    <property type="entry name" value="DctQ"/>
</dbReference>
<evidence type="ECO:0000313" key="11">
    <source>
        <dbReference type="EMBL" id="SFM46725.1"/>
    </source>
</evidence>
<keyword evidence="2" id="KW-0813">Transport</keyword>
<evidence type="ECO:0000256" key="2">
    <source>
        <dbReference type="ARBA" id="ARBA00022448"/>
    </source>
</evidence>
<evidence type="ECO:0000313" key="12">
    <source>
        <dbReference type="Proteomes" id="UP000199611"/>
    </source>
</evidence>
<keyword evidence="12" id="KW-1185">Reference proteome</keyword>
<dbReference type="Pfam" id="PF04290">
    <property type="entry name" value="DctQ"/>
    <property type="match status" value="1"/>
</dbReference>
<keyword evidence="7 9" id="KW-0472">Membrane</keyword>
<dbReference type="GO" id="GO:0005886">
    <property type="term" value="C:plasma membrane"/>
    <property type="evidence" value="ECO:0007669"/>
    <property type="project" value="UniProtKB-SubCell"/>
</dbReference>
<dbReference type="GO" id="GO:0022857">
    <property type="term" value="F:transmembrane transporter activity"/>
    <property type="evidence" value="ECO:0007669"/>
    <property type="project" value="TreeGrafter"/>
</dbReference>
<sequence>MLSNVLKMVEKVIYIFLSLISFFIIAMVTCDVILRKFFGRSLIITEELARYLMVWLVFMGSCLAIKDDSHISIELLTKKLSSRSRCYVNILVHLIFIIFLIFLGVETLGLLPKQRYQTCITFDVSMFYFYLAMPVGCALMILFLISRITNELSALRKGGYTDKIQGA</sequence>
<dbReference type="InterPro" id="IPR007387">
    <property type="entry name" value="TRAP_DctQ"/>
</dbReference>
<dbReference type="Proteomes" id="UP000199611">
    <property type="component" value="Unassembled WGS sequence"/>
</dbReference>
<evidence type="ECO:0000259" key="10">
    <source>
        <dbReference type="Pfam" id="PF04290"/>
    </source>
</evidence>
<dbReference type="GO" id="GO:0015740">
    <property type="term" value="P:C4-dicarboxylate transport"/>
    <property type="evidence" value="ECO:0007669"/>
    <property type="project" value="TreeGrafter"/>
</dbReference>
<evidence type="ECO:0000256" key="9">
    <source>
        <dbReference type="SAM" id="Phobius"/>
    </source>
</evidence>
<keyword evidence="5 9" id="KW-0812">Transmembrane</keyword>
<dbReference type="PANTHER" id="PTHR35011:SF2">
    <property type="entry name" value="2,3-DIKETO-L-GULONATE TRAP TRANSPORTER SMALL PERMEASE PROTEIN YIAM"/>
    <property type="match status" value="1"/>
</dbReference>
<dbReference type="EMBL" id="FOUU01000001">
    <property type="protein sequence ID" value="SFM46725.1"/>
    <property type="molecule type" value="Genomic_DNA"/>
</dbReference>
<keyword evidence="4" id="KW-0997">Cell inner membrane</keyword>